<sequence length="195" mass="22627">MASSQDHQNNQEFVQGSSSSSNVPLNRQSNPSAHPLVGHEAVYLMGSLLTVEQWARTVERQLEDVFEDVLGDVRVFWEDKEDFRACFPVWQKLWNRLCDGFVWLRYRFDHCPAVLRPVEDMTKENLRNLVLAWHSATVDNRDKRDYGAEFVPESFHPFLPNHPAFMEVFSMNPDIIHLHGIGPETDEMNVLKSED</sequence>
<evidence type="ECO:0000313" key="2">
    <source>
        <dbReference type="EMBL" id="KAL0566556.1"/>
    </source>
</evidence>
<proteinExistence type="predicted"/>
<comment type="caution">
    <text evidence="2">The sequence shown here is derived from an EMBL/GenBank/DDBJ whole genome shotgun (WGS) entry which is preliminary data.</text>
</comment>
<name>A0ABR3EUH0_9AGAR</name>
<dbReference type="Proteomes" id="UP001465976">
    <property type="component" value="Unassembled WGS sequence"/>
</dbReference>
<organism evidence="2 3">
    <name type="scientific">Marasmius crinis-equi</name>
    <dbReference type="NCBI Taxonomy" id="585013"/>
    <lineage>
        <taxon>Eukaryota</taxon>
        <taxon>Fungi</taxon>
        <taxon>Dikarya</taxon>
        <taxon>Basidiomycota</taxon>
        <taxon>Agaricomycotina</taxon>
        <taxon>Agaricomycetes</taxon>
        <taxon>Agaricomycetidae</taxon>
        <taxon>Agaricales</taxon>
        <taxon>Marasmiineae</taxon>
        <taxon>Marasmiaceae</taxon>
        <taxon>Marasmius</taxon>
    </lineage>
</organism>
<dbReference type="EMBL" id="JBAHYK010001859">
    <property type="protein sequence ID" value="KAL0566556.1"/>
    <property type="molecule type" value="Genomic_DNA"/>
</dbReference>
<protein>
    <submittedName>
        <fullName evidence="2">Uncharacterized protein</fullName>
    </submittedName>
</protein>
<accession>A0ABR3EUH0</accession>
<gene>
    <name evidence="2" type="ORF">V5O48_015453</name>
</gene>
<keyword evidence="3" id="KW-1185">Reference proteome</keyword>
<feature type="region of interest" description="Disordered" evidence="1">
    <location>
        <begin position="1"/>
        <end position="30"/>
    </location>
</feature>
<evidence type="ECO:0000313" key="3">
    <source>
        <dbReference type="Proteomes" id="UP001465976"/>
    </source>
</evidence>
<evidence type="ECO:0000256" key="1">
    <source>
        <dbReference type="SAM" id="MobiDB-lite"/>
    </source>
</evidence>
<reference evidence="2 3" key="1">
    <citation type="submission" date="2024-02" db="EMBL/GenBank/DDBJ databases">
        <title>A draft genome for the cacao thread blight pathogen Marasmius crinis-equi.</title>
        <authorList>
            <person name="Cohen S.P."/>
            <person name="Baruah I.K."/>
            <person name="Amoako-Attah I."/>
            <person name="Bukari Y."/>
            <person name="Meinhardt L.W."/>
            <person name="Bailey B.A."/>
        </authorList>
    </citation>
    <scope>NUCLEOTIDE SEQUENCE [LARGE SCALE GENOMIC DNA]</scope>
    <source>
        <strain evidence="2 3">GH-76</strain>
    </source>
</reference>